<dbReference type="AlphaFoldDB" id="A0A9W5W8E2"/>
<gene>
    <name evidence="2" type="ORF">BG53_13105</name>
</gene>
<evidence type="ECO:0000256" key="1">
    <source>
        <dbReference type="SAM" id="Phobius"/>
    </source>
</evidence>
<reference evidence="2 3" key="1">
    <citation type="submission" date="2014-02" db="EMBL/GenBank/DDBJ databases">
        <title>Genome sequence of Paenibacillus darwinianus reveals adaptive mechanisms for survival in Antarctic soils.</title>
        <authorList>
            <person name="Dsouza M."/>
            <person name="Taylor M.W."/>
            <person name="Turner S.J."/>
            <person name="Aislabie J."/>
        </authorList>
    </citation>
    <scope>NUCLEOTIDE SEQUENCE [LARGE SCALE GENOMIC DNA]</scope>
    <source>
        <strain evidence="2 3">CE1</strain>
    </source>
</reference>
<feature type="transmembrane region" description="Helical" evidence="1">
    <location>
        <begin position="153"/>
        <end position="171"/>
    </location>
</feature>
<dbReference type="EMBL" id="JFHU01000055">
    <property type="protein sequence ID" value="EXX90697.1"/>
    <property type="molecule type" value="Genomic_DNA"/>
</dbReference>
<accession>A0A9W5W8E2</accession>
<protein>
    <submittedName>
        <fullName evidence="2">Uncharacterized protein</fullName>
    </submittedName>
</protein>
<comment type="caution">
    <text evidence="2">The sequence shown here is derived from an EMBL/GenBank/DDBJ whole genome shotgun (WGS) entry which is preliminary data.</text>
</comment>
<dbReference type="Proteomes" id="UP000053750">
    <property type="component" value="Unassembled WGS sequence"/>
</dbReference>
<evidence type="ECO:0000313" key="3">
    <source>
        <dbReference type="Proteomes" id="UP000053750"/>
    </source>
</evidence>
<organism evidence="2 3">
    <name type="scientific">Paenibacillus darwinianus</name>
    <dbReference type="NCBI Taxonomy" id="1380763"/>
    <lineage>
        <taxon>Bacteria</taxon>
        <taxon>Bacillati</taxon>
        <taxon>Bacillota</taxon>
        <taxon>Bacilli</taxon>
        <taxon>Bacillales</taxon>
        <taxon>Paenibacillaceae</taxon>
        <taxon>Paenibacillus</taxon>
    </lineage>
</organism>
<name>A0A9W5W8E2_9BACL</name>
<keyword evidence="1" id="KW-1133">Transmembrane helix</keyword>
<keyword evidence="3" id="KW-1185">Reference proteome</keyword>
<keyword evidence="1" id="KW-0472">Membrane</keyword>
<sequence length="197" mass="22120">MMGVAEGMVALIIMEIRGPRVVNGVALKIRQYACCIHRLLTSFGVVKIIGILVRTGDVTPLGFALYANAGFIEVSNRTLYKALYNFPLNRFELLVERKVGIHESSFAELMMKEMLHHFAHSLIGKELVLTQIDGGRPEFRTVLNRGSDIFRKFSLYGVATSIAVFHFGLVFGDFKAKWRQVVNLPLLMAEDRGMIQS</sequence>
<proteinExistence type="predicted"/>
<keyword evidence="1" id="KW-0812">Transmembrane</keyword>
<evidence type="ECO:0000313" key="2">
    <source>
        <dbReference type="EMBL" id="EXX90697.1"/>
    </source>
</evidence>